<dbReference type="SUPFAM" id="SSF46785">
    <property type="entry name" value="Winged helix' DNA-binding domain"/>
    <property type="match status" value="1"/>
</dbReference>
<dbReference type="Proteomes" id="UP001220478">
    <property type="component" value="Chromosome"/>
</dbReference>
<protein>
    <submittedName>
        <fullName evidence="7">Transcriptional repressor</fullName>
    </submittedName>
</protein>
<comment type="similarity">
    <text evidence="1">Belongs to the Fur family.</text>
</comment>
<dbReference type="Gene3D" id="1.10.10.10">
    <property type="entry name" value="Winged helix-like DNA-binding domain superfamily/Winged helix DNA-binding domain"/>
    <property type="match status" value="1"/>
</dbReference>
<keyword evidence="5" id="KW-0238">DNA-binding</keyword>
<reference evidence="7 8" key="1">
    <citation type="submission" date="2023-02" db="EMBL/GenBank/DDBJ databases">
        <title>Novel Oscillospiraceae bacterial genomes.</title>
        <authorList>
            <person name="Srinivasan S."/>
            <person name="Austin M.N."/>
            <person name="Fiedler T.L."/>
            <person name="Strenk S.M."/>
            <person name="Agnew K.J."/>
            <person name="Nagana Gowda G.A."/>
            <person name="Raftery D."/>
            <person name="Beamer M.A."/>
            <person name="Achilles S.L."/>
            <person name="Wiesenfeld H.C."/>
            <person name="Fredricks D.N."/>
            <person name="Hillier S.L."/>
        </authorList>
    </citation>
    <scope>NUCLEOTIDE SEQUENCE [LARGE SCALE GENOMIC DNA]</scope>
    <source>
        <strain evidence="7 8">CHIC02 1186E3-8</strain>
    </source>
</reference>
<keyword evidence="6" id="KW-0804">Transcription</keyword>
<evidence type="ECO:0000313" key="7">
    <source>
        <dbReference type="EMBL" id="WEG35632.1"/>
    </source>
</evidence>
<evidence type="ECO:0000256" key="2">
    <source>
        <dbReference type="ARBA" id="ARBA00022491"/>
    </source>
</evidence>
<keyword evidence="2" id="KW-0678">Repressor</keyword>
<dbReference type="InterPro" id="IPR036390">
    <property type="entry name" value="WH_DNA-bd_sf"/>
</dbReference>
<keyword evidence="4" id="KW-0805">Transcription regulation</keyword>
<accession>A0ABY8C4V6</accession>
<evidence type="ECO:0000256" key="3">
    <source>
        <dbReference type="ARBA" id="ARBA00022833"/>
    </source>
</evidence>
<sequence>MAIFKYKTKQREAILNYLRQNHEPMTGMQLAAVLAKKNLQASLTTCYRHLEALYHEGLVEKYFLPNEKSAYYRYVPEQENIEVHFHLKCTACGRLEHMTCDRTVEITQHIFNEHGFQVDFEMTFIYGLCKYCQSRRTEK</sequence>
<gene>
    <name evidence="7" type="ORF">PYS61_00275</name>
</gene>
<keyword evidence="3" id="KW-0862">Zinc</keyword>
<name>A0ABY8C4V6_9FIRM</name>
<evidence type="ECO:0000256" key="5">
    <source>
        <dbReference type="ARBA" id="ARBA00023125"/>
    </source>
</evidence>
<evidence type="ECO:0000256" key="1">
    <source>
        <dbReference type="ARBA" id="ARBA00007957"/>
    </source>
</evidence>
<dbReference type="InterPro" id="IPR036388">
    <property type="entry name" value="WH-like_DNA-bd_sf"/>
</dbReference>
<proteinExistence type="inferred from homology"/>
<dbReference type="InterPro" id="IPR002481">
    <property type="entry name" value="FUR"/>
</dbReference>
<dbReference type="PANTHER" id="PTHR33202">
    <property type="entry name" value="ZINC UPTAKE REGULATION PROTEIN"/>
    <property type="match status" value="1"/>
</dbReference>
<evidence type="ECO:0000256" key="4">
    <source>
        <dbReference type="ARBA" id="ARBA00023015"/>
    </source>
</evidence>
<keyword evidence="8" id="KW-1185">Reference proteome</keyword>
<evidence type="ECO:0000256" key="6">
    <source>
        <dbReference type="ARBA" id="ARBA00023163"/>
    </source>
</evidence>
<dbReference type="InterPro" id="IPR043135">
    <property type="entry name" value="Fur_C"/>
</dbReference>
<dbReference type="RefSeq" id="WP_315568190.1">
    <property type="nucleotide sequence ID" value="NZ_CP118866.1"/>
</dbReference>
<organism evidence="7 8">
    <name type="scientific">Amygdalobacter indicium</name>
    <dbReference type="NCBI Taxonomy" id="3029272"/>
    <lineage>
        <taxon>Bacteria</taxon>
        <taxon>Bacillati</taxon>
        <taxon>Bacillota</taxon>
        <taxon>Clostridia</taxon>
        <taxon>Eubacteriales</taxon>
        <taxon>Oscillospiraceae</taxon>
        <taxon>Amygdalobacter</taxon>
    </lineage>
</organism>
<dbReference type="EMBL" id="CP118868">
    <property type="protein sequence ID" value="WEG35632.1"/>
    <property type="molecule type" value="Genomic_DNA"/>
</dbReference>
<dbReference type="CDD" id="cd07153">
    <property type="entry name" value="Fur_like"/>
    <property type="match status" value="1"/>
</dbReference>
<dbReference type="Pfam" id="PF01475">
    <property type="entry name" value="FUR"/>
    <property type="match status" value="1"/>
</dbReference>
<evidence type="ECO:0000313" key="8">
    <source>
        <dbReference type="Proteomes" id="UP001220478"/>
    </source>
</evidence>
<dbReference type="PANTHER" id="PTHR33202:SF7">
    <property type="entry name" value="FERRIC UPTAKE REGULATION PROTEIN"/>
    <property type="match status" value="1"/>
</dbReference>
<dbReference type="Gene3D" id="3.30.1490.190">
    <property type="match status" value="1"/>
</dbReference>